<evidence type="ECO:0000256" key="1">
    <source>
        <dbReference type="ARBA" id="ARBA00006640"/>
    </source>
</evidence>
<keyword evidence="3" id="KW-0687">Ribonucleoprotein</keyword>
<dbReference type="Pfam" id="PF01165">
    <property type="entry name" value="Ribosomal_S21"/>
    <property type="match status" value="1"/>
</dbReference>
<dbReference type="InterPro" id="IPR001911">
    <property type="entry name" value="Ribosomal_bS21"/>
</dbReference>
<dbReference type="WBParaSite" id="TCONS_00001429.p1">
    <property type="protein sequence ID" value="TCONS_00001429.p1"/>
    <property type="gene ID" value="XLOC_001314"/>
</dbReference>
<sequence length="111" mass="13194">MPRFWKGILTQPYAIKLFPGIWHAHPKWTNRTVLVRNNDVADSFILLNRLMESEGLFKIIRQGQFYKKPYMQRKEISMKACTAIFDEDMKLKIKFLSRKNRLDAYPGQITT</sequence>
<dbReference type="GO" id="GO:0006412">
    <property type="term" value="P:translation"/>
    <property type="evidence" value="ECO:0007669"/>
    <property type="project" value="InterPro"/>
</dbReference>
<accession>A0A0K0E006</accession>
<dbReference type="GO" id="GO:1990904">
    <property type="term" value="C:ribonucleoprotein complex"/>
    <property type="evidence" value="ECO:0007669"/>
    <property type="project" value="UniProtKB-KW"/>
</dbReference>
<organism evidence="5">
    <name type="scientific">Strongyloides stercoralis</name>
    <name type="common">Threadworm</name>
    <dbReference type="NCBI Taxonomy" id="6248"/>
    <lineage>
        <taxon>Eukaryota</taxon>
        <taxon>Metazoa</taxon>
        <taxon>Ecdysozoa</taxon>
        <taxon>Nematoda</taxon>
        <taxon>Chromadorea</taxon>
        <taxon>Rhabditida</taxon>
        <taxon>Tylenchina</taxon>
        <taxon>Panagrolaimomorpha</taxon>
        <taxon>Strongyloidoidea</taxon>
        <taxon>Strongyloididae</taxon>
        <taxon>Strongyloides</taxon>
    </lineage>
</organism>
<name>A0A0K0E006_STRER</name>
<proteinExistence type="inferred from homology"/>
<evidence type="ECO:0000256" key="2">
    <source>
        <dbReference type="ARBA" id="ARBA00022980"/>
    </source>
</evidence>
<evidence type="ECO:0000313" key="6">
    <source>
        <dbReference type="WBParaSite" id="TCONS_00001429.p1"/>
    </source>
</evidence>
<keyword evidence="4" id="KW-1185">Reference proteome</keyword>
<reference evidence="5" key="1">
    <citation type="submission" date="2015-08" db="UniProtKB">
        <authorList>
            <consortium name="WormBaseParasite"/>
        </authorList>
    </citation>
    <scope>IDENTIFICATION</scope>
</reference>
<dbReference type="GO" id="GO:0005840">
    <property type="term" value="C:ribosome"/>
    <property type="evidence" value="ECO:0007669"/>
    <property type="project" value="UniProtKB-KW"/>
</dbReference>
<dbReference type="STRING" id="6248.A0A0K0E006"/>
<comment type="similarity">
    <text evidence="1">Belongs to the bacterial ribosomal protein bS21 family.</text>
</comment>
<dbReference type="Proteomes" id="UP000035681">
    <property type="component" value="Unplaced"/>
</dbReference>
<evidence type="ECO:0000313" key="4">
    <source>
        <dbReference type="Proteomes" id="UP000035681"/>
    </source>
</evidence>
<dbReference type="AlphaFoldDB" id="A0A0K0E006"/>
<evidence type="ECO:0000313" key="5">
    <source>
        <dbReference type="WBParaSite" id="SSTP_0000282300.1"/>
    </source>
</evidence>
<keyword evidence="2" id="KW-0689">Ribosomal protein</keyword>
<dbReference type="GO" id="GO:0003735">
    <property type="term" value="F:structural constituent of ribosome"/>
    <property type="evidence" value="ECO:0007669"/>
    <property type="project" value="InterPro"/>
</dbReference>
<dbReference type="WBParaSite" id="SSTP_0000282300.1">
    <property type="protein sequence ID" value="SSTP_0000282300.1"/>
    <property type="gene ID" value="SSTP_0000282300"/>
</dbReference>
<protein>
    <submittedName>
        <fullName evidence="5 6">28S ribosomal protein S21, mitochondrial</fullName>
    </submittedName>
</protein>
<evidence type="ECO:0000256" key="3">
    <source>
        <dbReference type="ARBA" id="ARBA00023274"/>
    </source>
</evidence>
<dbReference type="NCBIfam" id="TIGR00030">
    <property type="entry name" value="S21p"/>
    <property type="match status" value="1"/>
</dbReference>